<dbReference type="AlphaFoldDB" id="M6UVE6"/>
<accession>M6UVE6</accession>
<dbReference type="EMBL" id="AHOQ02000016">
    <property type="protein sequence ID" value="EMO46741.1"/>
    <property type="molecule type" value="Genomic_DNA"/>
</dbReference>
<name>M6UVE6_9LEPT</name>
<comment type="caution">
    <text evidence="1">The sequence shown here is derived from an EMBL/GenBank/DDBJ whole genome shotgun (WGS) entry which is preliminary data.</text>
</comment>
<reference evidence="1 2" key="1">
    <citation type="submission" date="2013-01" db="EMBL/GenBank/DDBJ databases">
        <authorList>
            <person name="Harkins D.M."/>
            <person name="Durkin A.S."/>
            <person name="Brinkac L.M."/>
            <person name="Haft D.H."/>
            <person name="Selengut J.D."/>
            <person name="Sanka R."/>
            <person name="DePew J."/>
            <person name="Purushe J."/>
            <person name="Matthias M.A."/>
            <person name="Vinetz J.M."/>
            <person name="Sutton G.G."/>
            <person name="Nierman W.C."/>
            <person name="Fouts D.E."/>
        </authorList>
    </citation>
    <scope>NUCLEOTIDE SEQUENCE [LARGE SCALE GENOMIC DNA]</scope>
    <source>
        <strain evidence="1 2">ZUN179</strain>
    </source>
</reference>
<evidence type="ECO:0000313" key="2">
    <source>
        <dbReference type="Proteomes" id="UP000012160"/>
    </source>
</evidence>
<proteinExistence type="predicted"/>
<protein>
    <submittedName>
        <fullName evidence="1">Uncharacterized protein</fullName>
    </submittedName>
</protein>
<organism evidence="1 2">
    <name type="scientific">Leptospira santarosai str. ZUN179</name>
    <dbReference type="NCBI Taxonomy" id="1049985"/>
    <lineage>
        <taxon>Bacteria</taxon>
        <taxon>Pseudomonadati</taxon>
        <taxon>Spirochaetota</taxon>
        <taxon>Spirochaetia</taxon>
        <taxon>Leptospirales</taxon>
        <taxon>Leptospiraceae</taxon>
        <taxon>Leptospira</taxon>
    </lineage>
</organism>
<evidence type="ECO:0000313" key="1">
    <source>
        <dbReference type="EMBL" id="EMO46741.1"/>
    </source>
</evidence>
<gene>
    <name evidence="1" type="ORF">LEP1GSC187_2229</name>
</gene>
<dbReference type="Proteomes" id="UP000012160">
    <property type="component" value="Unassembled WGS sequence"/>
</dbReference>
<sequence>MDFPKIVYLLLFLLQRAPCQEKEPTYSLAQKPKIRRFE</sequence>